<dbReference type="AlphaFoldDB" id="D0W1W2"/>
<dbReference type="EMBL" id="ACDY02000003">
    <property type="protein sequence ID" value="EEZ72238.1"/>
    <property type="molecule type" value="Genomic_DNA"/>
</dbReference>
<sequence length="50" mass="5687">MALCRLNVWHVQTAYLFKMAEQVHCLKINGCTYIFSGIKIKYCTAASFAV</sequence>
<evidence type="ECO:0000313" key="1">
    <source>
        <dbReference type="EMBL" id="EEZ72238.1"/>
    </source>
</evidence>
<name>D0W1W2_NEICI</name>
<dbReference type="Proteomes" id="UP000003294">
    <property type="component" value="Unassembled WGS sequence"/>
</dbReference>
<organism evidence="1 2">
    <name type="scientific">Neisseria cinerea ATCC 14685</name>
    <dbReference type="NCBI Taxonomy" id="546262"/>
    <lineage>
        <taxon>Bacteria</taxon>
        <taxon>Pseudomonadati</taxon>
        <taxon>Pseudomonadota</taxon>
        <taxon>Betaproteobacteria</taxon>
        <taxon>Neisseriales</taxon>
        <taxon>Neisseriaceae</taxon>
        <taxon>Neisseria</taxon>
    </lineage>
</organism>
<protein>
    <submittedName>
        <fullName evidence="1">Uncharacterized protein</fullName>
    </submittedName>
</protein>
<reference evidence="1 2" key="1">
    <citation type="submission" date="2009-10" db="EMBL/GenBank/DDBJ databases">
        <authorList>
            <person name="Weinstock G."/>
            <person name="Sodergren E."/>
            <person name="Clifton S."/>
            <person name="Fulton L."/>
            <person name="Fulton B."/>
            <person name="Courtney L."/>
            <person name="Fronick C."/>
            <person name="Harrison M."/>
            <person name="Strong C."/>
            <person name="Farmer C."/>
            <person name="Delahaunty K."/>
            <person name="Markovic C."/>
            <person name="Hall O."/>
            <person name="Minx P."/>
            <person name="Tomlinson C."/>
            <person name="Mitreva M."/>
            <person name="Nelson J."/>
            <person name="Hou S."/>
            <person name="Wollam A."/>
            <person name="Pepin K.H."/>
            <person name="Johnson M."/>
            <person name="Bhonagiri V."/>
            <person name="Nash W.E."/>
            <person name="Warren W."/>
            <person name="Chinwalla A."/>
            <person name="Mardis E.R."/>
            <person name="Wilson R.K."/>
        </authorList>
    </citation>
    <scope>NUCLEOTIDE SEQUENCE [LARGE SCALE GENOMIC DNA]</scope>
    <source>
        <strain evidence="1 2">ATCC 14685</strain>
    </source>
</reference>
<accession>D0W1W2</accession>
<proteinExistence type="predicted"/>
<dbReference type="STRING" id="546262.NEICINOT_03640"/>
<evidence type="ECO:0000313" key="2">
    <source>
        <dbReference type="Proteomes" id="UP000003294"/>
    </source>
</evidence>
<gene>
    <name evidence="1" type="ORF">NEICINOT_03640</name>
</gene>
<comment type="caution">
    <text evidence="1">The sequence shown here is derived from an EMBL/GenBank/DDBJ whole genome shotgun (WGS) entry which is preliminary data.</text>
</comment>